<organism evidence="1 2">
    <name type="scientific">Anopheles quadriannulatus</name>
    <name type="common">Mosquito</name>
    <dbReference type="NCBI Taxonomy" id="34691"/>
    <lineage>
        <taxon>Eukaryota</taxon>
        <taxon>Metazoa</taxon>
        <taxon>Ecdysozoa</taxon>
        <taxon>Arthropoda</taxon>
        <taxon>Hexapoda</taxon>
        <taxon>Insecta</taxon>
        <taxon>Pterygota</taxon>
        <taxon>Neoptera</taxon>
        <taxon>Endopterygota</taxon>
        <taxon>Diptera</taxon>
        <taxon>Nematocera</taxon>
        <taxon>Culicoidea</taxon>
        <taxon>Culicidae</taxon>
        <taxon>Anophelinae</taxon>
        <taxon>Anopheles</taxon>
    </lineage>
</organism>
<protein>
    <submittedName>
        <fullName evidence="1">Uncharacterized protein</fullName>
    </submittedName>
</protein>
<dbReference type="Proteomes" id="UP000076407">
    <property type="component" value="Unassembled WGS sequence"/>
</dbReference>
<dbReference type="AlphaFoldDB" id="A0A182XSI2"/>
<sequence>HGVLLYLESLCNDKSIPFTHCAHVNQTTPCCRSHLPTWFVKHLKWLNINLHVQTVPFFCAARYILLYFSHRNPPNLDIPAPCANWIESEHLN</sequence>
<dbReference type="EnsemblMetazoa" id="AQUA014794-RA">
    <property type="protein sequence ID" value="AQUA014794-PA"/>
    <property type="gene ID" value="AQUA014794"/>
</dbReference>
<keyword evidence="2" id="KW-1185">Reference proteome</keyword>
<dbReference type="VEuPathDB" id="VectorBase:AQUA014794"/>
<name>A0A182XSI2_ANOQN</name>
<evidence type="ECO:0000313" key="1">
    <source>
        <dbReference type="EnsemblMetazoa" id="AQUA014794-PA"/>
    </source>
</evidence>
<accession>A0A182XSI2</accession>
<evidence type="ECO:0000313" key="2">
    <source>
        <dbReference type="Proteomes" id="UP000076407"/>
    </source>
</evidence>
<reference evidence="1" key="1">
    <citation type="submission" date="2020-05" db="UniProtKB">
        <authorList>
            <consortium name="EnsemblMetazoa"/>
        </authorList>
    </citation>
    <scope>IDENTIFICATION</scope>
    <source>
        <strain evidence="1">SANGQUA</strain>
    </source>
</reference>
<proteinExistence type="predicted"/>